<feature type="coiled-coil region" evidence="1">
    <location>
        <begin position="285"/>
        <end position="347"/>
    </location>
</feature>
<keyword evidence="1" id="KW-0175">Coiled coil</keyword>
<keyword evidence="3" id="KW-1185">Reference proteome</keyword>
<reference evidence="2 3" key="1">
    <citation type="journal article" date="2015" name="Genome Biol.">
        <title>Comparative genomics of Steinernema reveals deeply conserved gene regulatory networks.</title>
        <authorList>
            <person name="Dillman A.R."/>
            <person name="Macchietto M."/>
            <person name="Porter C.F."/>
            <person name="Rogers A."/>
            <person name="Williams B."/>
            <person name="Antoshechkin I."/>
            <person name="Lee M.M."/>
            <person name="Goodwin Z."/>
            <person name="Lu X."/>
            <person name="Lewis E.E."/>
            <person name="Goodrich-Blair H."/>
            <person name="Stock S.P."/>
            <person name="Adams B.J."/>
            <person name="Sternberg P.W."/>
            <person name="Mortazavi A."/>
        </authorList>
    </citation>
    <scope>NUCLEOTIDE SEQUENCE [LARGE SCALE GENOMIC DNA]</scope>
    <source>
        <strain evidence="2 3">ALL</strain>
    </source>
</reference>
<proteinExistence type="predicted"/>
<comment type="caution">
    <text evidence="2">The sequence shown here is derived from an EMBL/GenBank/DDBJ whole genome shotgun (WGS) entry which is preliminary data.</text>
</comment>
<sequence>MVSMKMTDFRARLQSITIQDQLEQIMFFYRTTPLPYSPDSEYSRFLENLESKMQKSYGACSSFEEEVVEESANFLLGIVPNTDEPFNGLVFIKDFSRFMDVMDALLAQDNEESLFSRLLNTSFKLQNDKENFKKAYEDKEKAYKQQLEEAESQVNVLGRMMKGQYDTLQIQSHEMEQMEQEMKELRPTLADKDENIRNLESFIDLLRTRDAAKDDQLEELKELRTVKDIKIKELENLVESLQDLDAEKDHQLYTLKADILDLEKASETKRRDLMRQLQDYYESSINKIMIVNDDLETQLEETRKTHEFYMCQKASLVRVLKEHYNWRQQAEQQINQLEEEIKGYVINEDFLNFTVDNLQTENQKLKNDMKARVFGSNVLSAVTRRLETQNQDLKEAVALLRHQNRKESISEAFAKICLEKAEAEVKKLQTALKTKNNSLWLLKNSNANLQELAAGSEKRMQAKVCGYATWSDELEDLCADLEDRLKAVEAALEEEGARSAAQEQLVGF</sequence>
<feature type="coiled-coil region" evidence="1">
    <location>
        <begin position="129"/>
        <end position="251"/>
    </location>
</feature>
<feature type="coiled-coil region" evidence="1">
    <location>
        <begin position="471"/>
        <end position="498"/>
    </location>
</feature>
<dbReference type="AlphaFoldDB" id="A0A4U5NZW3"/>
<gene>
    <name evidence="2" type="ORF">L596_013356</name>
</gene>
<reference evidence="2 3" key="2">
    <citation type="journal article" date="2019" name="G3 (Bethesda)">
        <title>Hybrid Assembly of the Genome of the Entomopathogenic Nematode Steinernema carpocapsae Identifies the X-Chromosome.</title>
        <authorList>
            <person name="Serra L."/>
            <person name="Macchietto M."/>
            <person name="Macias-Munoz A."/>
            <person name="McGill C.J."/>
            <person name="Rodriguez I.M."/>
            <person name="Rodriguez B."/>
            <person name="Murad R."/>
            <person name="Mortazavi A."/>
        </authorList>
    </citation>
    <scope>NUCLEOTIDE SEQUENCE [LARGE SCALE GENOMIC DNA]</scope>
    <source>
        <strain evidence="2 3">ALL</strain>
    </source>
</reference>
<evidence type="ECO:0000256" key="1">
    <source>
        <dbReference type="SAM" id="Coils"/>
    </source>
</evidence>
<accession>A0A4U5NZW3</accession>
<dbReference type="EMBL" id="AZBU02000003">
    <property type="protein sequence ID" value="TKR89219.1"/>
    <property type="molecule type" value="Genomic_DNA"/>
</dbReference>
<evidence type="ECO:0000313" key="2">
    <source>
        <dbReference type="EMBL" id="TKR89219.1"/>
    </source>
</evidence>
<dbReference type="Proteomes" id="UP000298663">
    <property type="component" value="Unassembled WGS sequence"/>
</dbReference>
<protein>
    <submittedName>
        <fullName evidence="2">Uncharacterized protein</fullName>
    </submittedName>
</protein>
<feature type="coiled-coil region" evidence="1">
    <location>
        <begin position="383"/>
        <end position="438"/>
    </location>
</feature>
<name>A0A4U5NZW3_STECR</name>
<organism evidence="2 3">
    <name type="scientific">Steinernema carpocapsae</name>
    <name type="common">Entomopathogenic nematode</name>
    <dbReference type="NCBI Taxonomy" id="34508"/>
    <lineage>
        <taxon>Eukaryota</taxon>
        <taxon>Metazoa</taxon>
        <taxon>Ecdysozoa</taxon>
        <taxon>Nematoda</taxon>
        <taxon>Chromadorea</taxon>
        <taxon>Rhabditida</taxon>
        <taxon>Tylenchina</taxon>
        <taxon>Panagrolaimomorpha</taxon>
        <taxon>Strongyloidoidea</taxon>
        <taxon>Steinernematidae</taxon>
        <taxon>Steinernema</taxon>
    </lineage>
</organism>
<evidence type="ECO:0000313" key="3">
    <source>
        <dbReference type="Proteomes" id="UP000298663"/>
    </source>
</evidence>